<dbReference type="EMBL" id="OU895879">
    <property type="protein sequence ID" value="CAG9806982.1"/>
    <property type="molecule type" value="Genomic_DNA"/>
</dbReference>
<evidence type="ECO:0000313" key="3">
    <source>
        <dbReference type="Proteomes" id="UP001153620"/>
    </source>
</evidence>
<feature type="transmembrane region" description="Helical" evidence="1">
    <location>
        <begin position="15"/>
        <end position="33"/>
    </location>
</feature>
<keyword evidence="1" id="KW-0472">Membrane</keyword>
<reference evidence="2" key="1">
    <citation type="submission" date="2022-01" db="EMBL/GenBank/DDBJ databases">
        <authorList>
            <person name="King R."/>
        </authorList>
    </citation>
    <scope>NUCLEOTIDE SEQUENCE</scope>
</reference>
<accession>A0A9N9RXS1</accession>
<keyword evidence="1" id="KW-1133">Transmembrane helix</keyword>
<sequence length="242" mass="27890">MDDVLSWVLKAGLKMNSNLLVIVIFGIIICPNIHRSLQILLIKCIWNMHKIHLKLINYPEITMSLLDLSLLRNVLHDASPELGFTAIPSSGILTILCLKSTIVKEILESIKRLNLHNNLIIGIEHEKVKIMYRTIVSKVVTIEQFITRLRGLSSKWVVKSIKNNSSRQSVITFLVNSEGHNIIRANNNKLWFKGSEISVELVKSVRLLIMTYDGIDYEEPEYLKLVSRFITFLTCFFIYFMF</sequence>
<dbReference type="Proteomes" id="UP001153620">
    <property type="component" value="Chromosome 3"/>
</dbReference>
<name>A0A9N9RXS1_9DIPT</name>
<keyword evidence="1" id="KW-0812">Transmembrane</keyword>
<gene>
    <name evidence="2" type="ORF">CHIRRI_LOCUS9834</name>
</gene>
<dbReference type="AlphaFoldDB" id="A0A9N9RXS1"/>
<evidence type="ECO:0000313" key="2">
    <source>
        <dbReference type="EMBL" id="CAG9806982.1"/>
    </source>
</evidence>
<organism evidence="2 3">
    <name type="scientific">Chironomus riparius</name>
    <dbReference type="NCBI Taxonomy" id="315576"/>
    <lineage>
        <taxon>Eukaryota</taxon>
        <taxon>Metazoa</taxon>
        <taxon>Ecdysozoa</taxon>
        <taxon>Arthropoda</taxon>
        <taxon>Hexapoda</taxon>
        <taxon>Insecta</taxon>
        <taxon>Pterygota</taxon>
        <taxon>Neoptera</taxon>
        <taxon>Endopterygota</taxon>
        <taxon>Diptera</taxon>
        <taxon>Nematocera</taxon>
        <taxon>Chironomoidea</taxon>
        <taxon>Chironomidae</taxon>
        <taxon>Chironominae</taxon>
        <taxon>Chironomus</taxon>
    </lineage>
</organism>
<proteinExistence type="predicted"/>
<evidence type="ECO:0000256" key="1">
    <source>
        <dbReference type="SAM" id="Phobius"/>
    </source>
</evidence>
<keyword evidence="3" id="KW-1185">Reference proteome</keyword>
<protein>
    <submittedName>
        <fullName evidence="2">Uncharacterized protein</fullName>
    </submittedName>
</protein>
<reference evidence="2" key="2">
    <citation type="submission" date="2022-10" db="EMBL/GenBank/DDBJ databases">
        <authorList>
            <consortium name="ENA_rothamsted_submissions"/>
            <consortium name="culmorum"/>
            <person name="King R."/>
        </authorList>
    </citation>
    <scope>NUCLEOTIDE SEQUENCE</scope>
</reference>